<evidence type="ECO:0000256" key="8">
    <source>
        <dbReference type="SAM" id="Phobius"/>
    </source>
</evidence>
<feature type="transmembrane region" description="Helical" evidence="8">
    <location>
        <begin position="234"/>
        <end position="254"/>
    </location>
</feature>
<dbReference type="InterPro" id="IPR011849">
    <property type="entry name" value="Na/pantothenate_symporter"/>
</dbReference>
<keyword evidence="5 8" id="KW-1133">Transmembrane helix</keyword>
<comment type="subcellular location">
    <subcellularLocation>
        <location evidence="1">Membrane</location>
        <topology evidence="1">Multi-pass membrane protein</topology>
    </subcellularLocation>
</comment>
<dbReference type="NCBIfam" id="TIGR02119">
    <property type="entry name" value="panF"/>
    <property type="match status" value="1"/>
</dbReference>
<feature type="transmembrane region" description="Helical" evidence="8">
    <location>
        <begin position="77"/>
        <end position="96"/>
    </location>
</feature>
<feature type="transmembrane region" description="Helical" evidence="8">
    <location>
        <begin position="320"/>
        <end position="342"/>
    </location>
</feature>
<dbReference type="InterPro" id="IPR050277">
    <property type="entry name" value="Sodium:Solute_Symporter"/>
</dbReference>
<gene>
    <name evidence="9" type="primary">panF</name>
    <name evidence="9" type="ORF">DYH56_11335</name>
</gene>
<dbReference type="Proteomes" id="UP000263486">
    <property type="component" value="Unassembled WGS sequence"/>
</dbReference>
<keyword evidence="3" id="KW-0813">Transport</keyword>
<dbReference type="EMBL" id="QUAJ01000021">
    <property type="protein sequence ID" value="REI40310.1"/>
    <property type="molecule type" value="Genomic_DNA"/>
</dbReference>
<evidence type="ECO:0000256" key="1">
    <source>
        <dbReference type="ARBA" id="ARBA00004141"/>
    </source>
</evidence>
<name>A0ABX9KFX1_9FUSO</name>
<evidence type="ECO:0000313" key="9">
    <source>
        <dbReference type="EMBL" id="REI40310.1"/>
    </source>
</evidence>
<dbReference type="CDD" id="cd10327">
    <property type="entry name" value="SLC5sbd_PanF"/>
    <property type="match status" value="1"/>
</dbReference>
<dbReference type="RefSeq" id="WP_114642987.1">
    <property type="nucleotide sequence ID" value="NZ_JAACIO010000015.1"/>
</dbReference>
<feature type="transmembrane region" description="Helical" evidence="8">
    <location>
        <begin position="6"/>
        <end position="24"/>
    </location>
</feature>
<dbReference type="InterPro" id="IPR038377">
    <property type="entry name" value="Na/Glc_symporter_sf"/>
</dbReference>
<dbReference type="PANTHER" id="PTHR48086">
    <property type="entry name" value="SODIUM/PROLINE SYMPORTER-RELATED"/>
    <property type="match status" value="1"/>
</dbReference>
<feature type="transmembrane region" description="Helical" evidence="8">
    <location>
        <begin position="448"/>
        <end position="468"/>
    </location>
</feature>
<feature type="transmembrane region" description="Helical" evidence="8">
    <location>
        <begin position="45"/>
        <end position="65"/>
    </location>
</feature>
<feature type="transmembrane region" description="Helical" evidence="8">
    <location>
        <begin position="392"/>
        <end position="417"/>
    </location>
</feature>
<reference evidence="9 10" key="1">
    <citation type="submission" date="2018-08" db="EMBL/GenBank/DDBJ databases">
        <title>Draft genome sequence of Psychrilyobacter sp. strain SD5 isolated from Black Sea water.</title>
        <authorList>
            <person name="Yadav S."/>
            <person name="Villanueva L."/>
            <person name="Damste J.S.S."/>
        </authorList>
    </citation>
    <scope>NUCLEOTIDE SEQUENCE [LARGE SCALE GENOMIC DNA]</scope>
    <source>
        <strain evidence="9 10">SD5</strain>
    </source>
</reference>
<feature type="transmembrane region" description="Helical" evidence="8">
    <location>
        <begin position="184"/>
        <end position="205"/>
    </location>
</feature>
<accession>A0ABX9KFX1</accession>
<keyword evidence="4 8" id="KW-0812">Transmembrane</keyword>
<protein>
    <submittedName>
        <fullName evidence="9">Sodium/panthothenate symporter</fullName>
    </submittedName>
</protein>
<evidence type="ECO:0000256" key="6">
    <source>
        <dbReference type="ARBA" id="ARBA00023136"/>
    </source>
</evidence>
<dbReference type="PANTHER" id="PTHR48086:SF4">
    <property type="entry name" value="SODIUM_PANTOTHENATE SYMPORTER"/>
    <property type="match status" value="1"/>
</dbReference>
<evidence type="ECO:0000256" key="2">
    <source>
        <dbReference type="ARBA" id="ARBA00006434"/>
    </source>
</evidence>
<feature type="transmembrane region" description="Helical" evidence="8">
    <location>
        <begin position="275"/>
        <end position="300"/>
    </location>
</feature>
<evidence type="ECO:0000256" key="7">
    <source>
        <dbReference type="RuleBase" id="RU362091"/>
    </source>
</evidence>
<keyword evidence="6 8" id="KW-0472">Membrane</keyword>
<feature type="transmembrane region" description="Helical" evidence="8">
    <location>
        <begin position="158"/>
        <end position="177"/>
    </location>
</feature>
<evidence type="ECO:0000256" key="4">
    <source>
        <dbReference type="ARBA" id="ARBA00022692"/>
    </source>
</evidence>
<dbReference type="Pfam" id="PF00474">
    <property type="entry name" value="SSF"/>
    <property type="match status" value="1"/>
</dbReference>
<sequence length="483" mass="53091">MEKIKLILPLLIYLGVTLYIAYYNSPRRKKSKNFTNEYFIGNRSMGGFVLAMTVIATYTGASSFLGGPGVAYKLGLGWVLLASIQIPTAFLTLGILGKKLAIISRKIDGITINDFLRARYQNKWVVIMSSTAILLFFMAYMVVQVIGGARLFEVLTGLDYTVGLVIFGFAIIFYTVFGGFKTVAITDAIQGVIMLVTSIILFWVLKEAGGGMRNIMKTIYEIDPNLLTPSSGGAITKPFIMSFWVLVGVGLLGLPQTTIRCMGFRDSRSLHRAMVIGTFVVGFLMIMMHLIGVMGIAIIPKEQLGDKVIPILAIRNLSPVLLGVFIGGPLAAIMSTVDSLLIQTSSTIVKDIYINYIAVEIDEKKLSRISLWTTLIMGVMVFALAFHPPEFIVWLNLFALGGLEAVFMWPILLGLYWKKANSTGALLSMGISLLVYVSMTILKIKFFGMHQIVPTIAVGGLVFVIGSYSDKSSPEEHLEIFFE</sequence>
<feature type="transmembrane region" description="Helical" evidence="8">
    <location>
        <begin position="369"/>
        <end position="386"/>
    </location>
</feature>
<keyword evidence="10" id="KW-1185">Reference proteome</keyword>
<dbReference type="NCBIfam" id="TIGR00813">
    <property type="entry name" value="sss"/>
    <property type="match status" value="1"/>
</dbReference>
<comment type="similarity">
    <text evidence="2 7">Belongs to the sodium:solute symporter (SSF) (TC 2.A.21) family.</text>
</comment>
<evidence type="ECO:0000313" key="10">
    <source>
        <dbReference type="Proteomes" id="UP000263486"/>
    </source>
</evidence>
<evidence type="ECO:0000256" key="5">
    <source>
        <dbReference type="ARBA" id="ARBA00022989"/>
    </source>
</evidence>
<evidence type="ECO:0000256" key="3">
    <source>
        <dbReference type="ARBA" id="ARBA00022448"/>
    </source>
</evidence>
<dbReference type="PROSITE" id="PS50283">
    <property type="entry name" value="NA_SOLUT_SYMP_3"/>
    <property type="match status" value="1"/>
</dbReference>
<dbReference type="InterPro" id="IPR001734">
    <property type="entry name" value="Na/solute_symporter"/>
</dbReference>
<organism evidence="9 10">
    <name type="scientific">Psychrilyobacter piezotolerans</name>
    <dbReference type="NCBI Taxonomy" id="2293438"/>
    <lineage>
        <taxon>Bacteria</taxon>
        <taxon>Fusobacteriati</taxon>
        <taxon>Fusobacteriota</taxon>
        <taxon>Fusobacteriia</taxon>
        <taxon>Fusobacteriales</taxon>
        <taxon>Fusobacteriaceae</taxon>
        <taxon>Psychrilyobacter</taxon>
    </lineage>
</organism>
<feature type="transmembrane region" description="Helical" evidence="8">
    <location>
        <begin position="424"/>
        <end position="442"/>
    </location>
</feature>
<dbReference type="Gene3D" id="1.20.1730.10">
    <property type="entry name" value="Sodium/glucose cotransporter"/>
    <property type="match status" value="1"/>
</dbReference>
<proteinExistence type="inferred from homology"/>
<feature type="transmembrane region" description="Helical" evidence="8">
    <location>
        <begin position="124"/>
        <end position="146"/>
    </location>
</feature>
<comment type="caution">
    <text evidence="9">The sequence shown here is derived from an EMBL/GenBank/DDBJ whole genome shotgun (WGS) entry which is preliminary data.</text>
</comment>